<evidence type="ECO:0000256" key="4">
    <source>
        <dbReference type="ARBA" id="ARBA00023136"/>
    </source>
</evidence>
<dbReference type="OrthoDB" id="424577at2759"/>
<evidence type="ECO:0000313" key="9">
    <source>
        <dbReference type="Proteomes" id="UP000649617"/>
    </source>
</evidence>
<proteinExistence type="predicted"/>
<reference evidence="8" key="1">
    <citation type="submission" date="2021-02" db="EMBL/GenBank/DDBJ databases">
        <authorList>
            <person name="Dougan E. K."/>
            <person name="Rhodes N."/>
            <person name="Thang M."/>
            <person name="Chan C."/>
        </authorList>
    </citation>
    <scope>NUCLEOTIDE SEQUENCE</scope>
</reference>
<evidence type="ECO:0000256" key="3">
    <source>
        <dbReference type="ARBA" id="ARBA00022989"/>
    </source>
</evidence>
<dbReference type="Proteomes" id="UP000649617">
    <property type="component" value="Unassembled WGS sequence"/>
</dbReference>
<evidence type="ECO:0000259" key="7">
    <source>
        <dbReference type="Pfam" id="PF13515"/>
    </source>
</evidence>
<keyword evidence="4 6" id="KW-0472">Membrane</keyword>
<feature type="domain" description="Integral membrane bound transporter" evidence="7">
    <location>
        <begin position="22"/>
        <end position="151"/>
    </location>
</feature>
<feature type="transmembrane region" description="Helical" evidence="6">
    <location>
        <begin position="134"/>
        <end position="158"/>
    </location>
</feature>
<comment type="caution">
    <text evidence="8">The sequence shown here is derived from an EMBL/GenBank/DDBJ whole genome shotgun (WGS) entry which is preliminary data.</text>
</comment>
<evidence type="ECO:0000256" key="6">
    <source>
        <dbReference type="SAM" id="Phobius"/>
    </source>
</evidence>
<comment type="subcellular location">
    <subcellularLocation>
        <location evidence="1">Membrane</location>
        <topology evidence="1">Multi-pass membrane protein</topology>
    </subcellularLocation>
</comment>
<feature type="transmembrane region" description="Helical" evidence="6">
    <location>
        <begin position="109"/>
        <end position="127"/>
    </location>
</feature>
<organism evidence="8 9">
    <name type="scientific">Symbiodinium pilosum</name>
    <name type="common">Dinoflagellate</name>
    <dbReference type="NCBI Taxonomy" id="2952"/>
    <lineage>
        <taxon>Eukaryota</taxon>
        <taxon>Sar</taxon>
        <taxon>Alveolata</taxon>
        <taxon>Dinophyceae</taxon>
        <taxon>Suessiales</taxon>
        <taxon>Symbiodiniaceae</taxon>
        <taxon>Symbiodinium</taxon>
    </lineage>
</organism>
<feature type="region of interest" description="Disordered" evidence="5">
    <location>
        <begin position="250"/>
        <end position="270"/>
    </location>
</feature>
<gene>
    <name evidence="8" type="ORF">SPIL2461_LOCUS3493</name>
</gene>
<evidence type="ECO:0000256" key="2">
    <source>
        <dbReference type="ARBA" id="ARBA00022692"/>
    </source>
</evidence>
<feature type="non-terminal residue" evidence="8">
    <location>
        <position position="270"/>
    </location>
</feature>
<dbReference type="EMBL" id="CAJNIZ010004247">
    <property type="protein sequence ID" value="CAE7230602.1"/>
    <property type="molecule type" value="Genomic_DNA"/>
</dbReference>
<feature type="non-terminal residue" evidence="8">
    <location>
        <position position="1"/>
    </location>
</feature>
<name>A0A812KHR4_SYMPI</name>
<accession>A0A812KHR4</accession>
<dbReference type="GO" id="GO:0016020">
    <property type="term" value="C:membrane"/>
    <property type="evidence" value="ECO:0007669"/>
    <property type="project" value="UniProtKB-SubCell"/>
</dbReference>
<dbReference type="InterPro" id="IPR049453">
    <property type="entry name" value="Memb_transporter_dom"/>
</dbReference>
<sequence>AFAATRTRGRSAIKVSLSYGLAFFIDLSYGFDSVLVCSVGYLSSYGSQYAGGSLRRATSRGVGVAAGATVGSLLRHLSLAEEGALPVTLACIGVWAFATMLVYFRKGPYAYVGFCAAFTAIKFLSCLPGSSMQLATTVTSTMYACLLAAVVELTVLPVDARDLLQFRVASSLLGMSLVLPALATADGSQQVTMPSKGVDTSISSISFTGRKGVTAVPVPLPDLTDRLRELGAYEKYLEWRDGYLRWRQGNHRGSKGEVTESEANGLPPKG</sequence>
<feature type="transmembrane region" description="Helical" evidence="6">
    <location>
        <begin position="83"/>
        <end position="103"/>
    </location>
</feature>
<dbReference type="AlphaFoldDB" id="A0A812KHR4"/>
<evidence type="ECO:0000256" key="1">
    <source>
        <dbReference type="ARBA" id="ARBA00004141"/>
    </source>
</evidence>
<dbReference type="Pfam" id="PF13515">
    <property type="entry name" value="FUSC_2"/>
    <property type="match status" value="1"/>
</dbReference>
<evidence type="ECO:0000256" key="5">
    <source>
        <dbReference type="SAM" id="MobiDB-lite"/>
    </source>
</evidence>
<keyword evidence="9" id="KW-1185">Reference proteome</keyword>
<protein>
    <recommendedName>
        <fullName evidence="7">Integral membrane bound transporter domain-containing protein</fullName>
    </recommendedName>
</protein>
<keyword evidence="3 6" id="KW-1133">Transmembrane helix</keyword>
<evidence type="ECO:0000313" key="8">
    <source>
        <dbReference type="EMBL" id="CAE7230602.1"/>
    </source>
</evidence>
<keyword evidence="2 6" id="KW-0812">Transmembrane</keyword>